<evidence type="ECO:0000256" key="3">
    <source>
        <dbReference type="ARBA" id="ARBA00005119"/>
    </source>
</evidence>
<keyword evidence="13 19" id="KW-1133">Transmembrane helix</keyword>
<dbReference type="STRING" id="861450.HMPREF0080_01168"/>
<evidence type="ECO:0000313" key="20">
    <source>
        <dbReference type="EMBL" id="EHM40590.1"/>
    </source>
</evidence>
<feature type="transmembrane region" description="Helical" evidence="19">
    <location>
        <begin position="147"/>
        <end position="166"/>
    </location>
</feature>
<keyword evidence="17" id="KW-1208">Phospholipid metabolism</keyword>
<comment type="pathway">
    <text evidence="3 18">Phospholipid metabolism; CDP-diacylglycerol biosynthesis; CDP-diacylglycerol from sn-glycerol 3-phosphate: step 3/3.</text>
</comment>
<proteinExistence type="inferred from homology"/>
<dbReference type="PANTHER" id="PTHR46382:SF1">
    <property type="entry name" value="PHOSPHATIDATE CYTIDYLYLTRANSFERASE"/>
    <property type="match status" value="1"/>
</dbReference>
<dbReference type="OrthoDB" id="9799199at2"/>
<keyword evidence="15 19" id="KW-0472">Membrane</keyword>
<gene>
    <name evidence="20" type="ORF">HMPREF0080_01168</name>
</gene>
<evidence type="ECO:0000256" key="14">
    <source>
        <dbReference type="ARBA" id="ARBA00023098"/>
    </source>
</evidence>
<dbReference type="EC" id="2.7.7.41" evidence="6 18"/>
<evidence type="ECO:0000256" key="4">
    <source>
        <dbReference type="ARBA" id="ARBA00005189"/>
    </source>
</evidence>
<dbReference type="Proteomes" id="UP000005481">
    <property type="component" value="Unassembled WGS sequence"/>
</dbReference>
<dbReference type="eggNOG" id="COG4589">
    <property type="taxonomic scope" value="Bacteria"/>
</dbReference>
<keyword evidence="12 18" id="KW-0548">Nucleotidyltransferase</keyword>
<keyword evidence="9" id="KW-0444">Lipid biosynthesis</keyword>
<dbReference type="RefSeq" id="WP_006790144.1">
    <property type="nucleotide sequence ID" value="NZ_JH417588.1"/>
</dbReference>
<organism evidence="20 21">
    <name type="scientific">Anaeroglobus geminatus F0357</name>
    <dbReference type="NCBI Taxonomy" id="861450"/>
    <lineage>
        <taxon>Bacteria</taxon>
        <taxon>Bacillati</taxon>
        <taxon>Bacillota</taxon>
        <taxon>Negativicutes</taxon>
        <taxon>Veillonellales</taxon>
        <taxon>Veillonellaceae</taxon>
        <taxon>Anaeroglobus</taxon>
    </lineage>
</organism>
<dbReference type="HOGENOM" id="CLU_037294_3_3_9"/>
<accession>G9YHN4</accession>
<feature type="transmembrane region" description="Helical" evidence="19">
    <location>
        <begin position="210"/>
        <end position="227"/>
    </location>
</feature>
<evidence type="ECO:0000256" key="16">
    <source>
        <dbReference type="ARBA" id="ARBA00023209"/>
    </source>
</evidence>
<name>G9YHN4_9FIRM</name>
<evidence type="ECO:0000256" key="7">
    <source>
        <dbReference type="ARBA" id="ARBA00019373"/>
    </source>
</evidence>
<keyword evidence="14" id="KW-0443">Lipid metabolism</keyword>
<evidence type="ECO:0000256" key="18">
    <source>
        <dbReference type="RuleBase" id="RU003938"/>
    </source>
</evidence>
<evidence type="ECO:0000256" key="8">
    <source>
        <dbReference type="ARBA" id="ARBA00022475"/>
    </source>
</evidence>
<evidence type="ECO:0000313" key="21">
    <source>
        <dbReference type="Proteomes" id="UP000005481"/>
    </source>
</evidence>
<evidence type="ECO:0000256" key="1">
    <source>
        <dbReference type="ARBA" id="ARBA00001698"/>
    </source>
</evidence>
<evidence type="ECO:0000256" key="9">
    <source>
        <dbReference type="ARBA" id="ARBA00022516"/>
    </source>
</evidence>
<protein>
    <recommendedName>
        <fullName evidence="7 18">Phosphatidate cytidylyltransferase</fullName>
        <ecNumber evidence="6 18">2.7.7.41</ecNumber>
    </recommendedName>
</protein>
<dbReference type="PROSITE" id="PS01315">
    <property type="entry name" value="CDS"/>
    <property type="match status" value="1"/>
</dbReference>
<keyword evidence="8" id="KW-1003">Cell membrane</keyword>
<evidence type="ECO:0000256" key="11">
    <source>
        <dbReference type="ARBA" id="ARBA00022692"/>
    </source>
</evidence>
<comment type="subcellular location">
    <subcellularLocation>
        <location evidence="2">Cell membrane</location>
        <topology evidence="2">Multi-pass membrane protein</topology>
    </subcellularLocation>
</comment>
<dbReference type="UniPathway" id="UPA00557">
    <property type="reaction ID" value="UER00614"/>
</dbReference>
<comment type="caution">
    <text evidence="20">The sequence shown here is derived from an EMBL/GenBank/DDBJ whole genome shotgun (WGS) entry which is preliminary data.</text>
</comment>
<evidence type="ECO:0000256" key="19">
    <source>
        <dbReference type="SAM" id="Phobius"/>
    </source>
</evidence>
<evidence type="ECO:0000256" key="13">
    <source>
        <dbReference type="ARBA" id="ARBA00022989"/>
    </source>
</evidence>
<evidence type="ECO:0000256" key="5">
    <source>
        <dbReference type="ARBA" id="ARBA00010185"/>
    </source>
</evidence>
<evidence type="ECO:0000256" key="12">
    <source>
        <dbReference type="ARBA" id="ARBA00022695"/>
    </source>
</evidence>
<keyword evidence="10 18" id="KW-0808">Transferase</keyword>
<evidence type="ECO:0000256" key="6">
    <source>
        <dbReference type="ARBA" id="ARBA00012487"/>
    </source>
</evidence>
<dbReference type="GO" id="GO:0016024">
    <property type="term" value="P:CDP-diacylglycerol biosynthetic process"/>
    <property type="evidence" value="ECO:0007669"/>
    <property type="project" value="UniProtKB-UniPathway"/>
</dbReference>
<evidence type="ECO:0000256" key="17">
    <source>
        <dbReference type="ARBA" id="ARBA00023264"/>
    </source>
</evidence>
<dbReference type="GO" id="GO:0005886">
    <property type="term" value="C:plasma membrane"/>
    <property type="evidence" value="ECO:0007669"/>
    <property type="project" value="UniProtKB-SubCell"/>
</dbReference>
<comment type="similarity">
    <text evidence="5 18">Belongs to the CDS family.</text>
</comment>
<comment type="catalytic activity">
    <reaction evidence="1 18">
        <text>a 1,2-diacyl-sn-glycero-3-phosphate + CTP + H(+) = a CDP-1,2-diacyl-sn-glycerol + diphosphate</text>
        <dbReference type="Rhea" id="RHEA:16229"/>
        <dbReference type="ChEBI" id="CHEBI:15378"/>
        <dbReference type="ChEBI" id="CHEBI:33019"/>
        <dbReference type="ChEBI" id="CHEBI:37563"/>
        <dbReference type="ChEBI" id="CHEBI:58332"/>
        <dbReference type="ChEBI" id="CHEBI:58608"/>
        <dbReference type="EC" id="2.7.7.41"/>
    </reaction>
</comment>
<evidence type="ECO:0000256" key="10">
    <source>
        <dbReference type="ARBA" id="ARBA00022679"/>
    </source>
</evidence>
<feature type="transmembrane region" description="Helical" evidence="19">
    <location>
        <begin position="6"/>
        <end position="34"/>
    </location>
</feature>
<dbReference type="PANTHER" id="PTHR46382">
    <property type="entry name" value="PHOSPHATIDATE CYTIDYLYLTRANSFERASE"/>
    <property type="match status" value="1"/>
</dbReference>
<dbReference type="InterPro" id="IPR000374">
    <property type="entry name" value="PC_trans"/>
</dbReference>
<keyword evidence="16" id="KW-0594">Phospholipid biosynthesis</keyword>
<feature type="transmembrane region" description="Helical" evidence="19">
    <location>
        <begin position="106"/>
        <end position="127"/>
    </location>
</feature>
<dbReference type="GO" id="GO:0004605">
    <property type="term" value="F:phosphatidate cytidylyltransferase activity"/>
    <property type="evidence" value="ECO:0007669"/>
    <property type="project" value="UniProtKB-EC"/>
</dbReference>
<dbReference type="AlphaFoldDB" id="G9YHN4"/>
<keyword evidence="21" id="KW-1185">Reference proteome</keyword>
<evidence type="ECO:0000256" key="15">
    <source>
        <dbReference type="ARBA" id="ARBA00023136"/>
    </source>
</evidence>
<dbReference type="Pfam" id="PF01148">
    <property type="entry name" value="CTP_transf_1"/>
    <property type="match status" value="1"/>
</dbReference>
<feature type="transmembrane region" description="Helical" evidence="19">
    <location>
        <begin position="55"/>
        <end position="71"/>
    </location>
</feature>
<reference evidence="20 21" key="1">
    <citation type="submission" date="2011-08" db="EMBL/GenBank/DDBJ databases">
        <authorList>
            <person name="Weinstock G."/>
            <person name="Sodergren E."/>
            <person name="Clifton S."/>
            <person name="Fulton L."/>
            <person name="Fulton B."/>
            <person name="Courtney L."/>
            <person name="Fronick C."/>
            <person name="Harrison M."/>
            <person name="Strong C."/>
            <person name="Farmer C."/>
            <person name="Delahaunty K."/>
            <person name="Markovic C."/>
            <person name="Hall O."/>
            <person name="Minx P."/>
            <person name="Tomlinson C."/>
            <person name="Mitreva M."/>
            <person name="Hou S."/>
            <person name="Chen J."/>
            <person name="Wollam A."/>
            <person name="Pepin K.H."/>
            <person name="Johnson M."/>
            <person name="Bhonagiri V."/>
            <person name="Zhang X."/>
            <person name="Suruliraj S."/>
            <person name="Warren W."/>
            <person name="Chinwalla A."/>
            <person name="Mardis E.R."/>
            <person name="Wilson R.K."/>
        </authorList>
    </citation>
    <scope>NUCLEOTIDE SEQUENCE [LARGE SCALE GENOMIC DNA]</scope>
    <source>
        <strain evidence="20 21">F0357</strain>
    </source>
</reference>
<dbReference type="EMBL" id="AGCJ01000044">
    <property type="protein sequence ID" value="EHM40590.1"/>
    <property type="molecule type" value="Genomic_DNA"/>
</dbReference>
<feature type="transmembrane region" description="Helical" evidence="19">
    <location>
        <begin position="187"/>
        <end position="204"/>
    </location>
</feature>
<dbReference type="PATRIC" id="fig|861450.3.peg.1086"/>
<sequence>MLVTRVISGIVGGGAAVFIIYEGSWLFFALLSFLMLGGWIEYTKLVRAAGEKMPCGTIAVWLLAVLFALAFNSVKGLTLLAVLLPFFLFLRTVFKYGRIRPVNSAYALYGTVYVGAGFIAMFALRSGLIGSYFRDDFAAVMLDPGRFFMFLVLFSVWASDTFAYFAGRAFGKNKLCPAISPGKTLEGALGGFVGTVAVALIVSLVFRFSVLHGVIIGLIVAITAPLGDLTESVLKRTCGVKDSGALIPGHGGILDRFDSLLIAAPAVYAYLVLAA</sequence>
<keyword evidence="11 18" id="KW-0812">Transmembrane</keyword>
<evidence type="ECO:0000256" key="2">
    <source>
        <dbReference type="ARBA" id="ARBA00004651"/>
    </source>
</evidence>
<comment type="pathway">
    <text evidence="4">Lipid metabolism.</text>
</comment>